<evidence type="ECO:0000256" key="1">
    <source>
        <dbReference type="SAM" id="MobiDB-lite"/>
    </source>
</evidence>
<feature type="region of interest" description="Disordered" evidence="1">
    <location>
        <begin position="454"/>
        <end position="487"/>
    </location>
</feature>
<dbReference type="AlphaFoldDB" id="J3MVV4"/>
<proteinExistence type="predicted"/>
<dbReference type="eggNOG" id="KOG1507">
    <property type="taxonomic scope" value="Eukaryota"/>
</dbReference>
<protein>
    <submittedName>
        <fullName evidence="2">ATP-dependent DNA helicase</fullName>
    </submittedName>
</protein>
<dbReference type="STRING" id="4533.J3MVV4"/>
<reference evidence="2" key="1">
    <citation type="journal article" date="2013" name="Nat. Commun.">
        <title>Whole-genome sequencing of Oryza brachyantha reveals mechanisms underlying Oryza genome evolution.</title>
        <authorList>
            <person name="Chen J."/>
            <person name="Huang Q."/>
            <person name="Gao D."/>
            <person name="Wang J."/>
            <person name="Lang Y."/>
            <person name="Liu T."/>
            <person name="Li B."/>
            <person name="Bai Z."/>
            <person name="Luis Goicoechea J."/>
            <person name="Liang C."/>
            <person name="Chen C."/>
            <person name="Zhang W."/>
            <person name="Sun S."/>
            <person name="Liao Y."/>
            <person name="Zhang X."/>
            <person name="Yang L."/>
            <person name="Song C."/>
            <person name="Wang M."/>
            <person name="Shi J."/>
            <person name="Liu G."/>
            <person name="Liu J."/>
            <person name="Zhou H."/>
            <person name="Zhou W."/>
            <person name="Yu Q."/>
            <person name="An N."/>
            <person name="Chen Y."/>
            <person name="Cai Q."/>
            <person name="Wang B."/>
            <person name="Liu B."/>
            <person name="Min J."/>
            <person name="Huang Y."/>
            <person name="Wu H."/>
            <person name="Li Z."/>
            <person name="Zhang Y."/>
            <person name="Yin Y."/>
            <person name="Song W."/>
            <person name="Jiang J."/>
            <person name="Jackson S.A."/>
            <person name="Wing R.A."/>
            <person name="Wang J."/>
            <person name="Chen M."/>
        </authorList>
    </citation>
    <scope>NUCLEOTIDE SEQUENCE [LARGE SCALE GENOMIC DNA]</scope>
    <source>
        <strain evidence="2">cv. IRGC 101232</strain>
    </source>
</reference>
<dbReference type="Gramene" id="OB09G11320.1">
    <property type="protein sequence ID" value="OB09G11320.1"/>
    <property type="gene ID" value="OB09G11320"/>
</dbReference>
<evidence type="ECO:0000313" key="3">
    <source>
        <dbReference type="Proteomes" id="UP000006038"/>
    </source>
</evidence>
<dbReference type="EnsemblPlants" id="OB09G11320.1">
    <property type="protein sequence ID" value="OB09G11320.1"/>
    <property type="gene ID" value="OB09G11320"/>
</dbReference>
<dbReference type="HOGENOM" id="CLU_509410_0_0_1"/>
<dbReference type="Proteomes" id="UP000006038">
    <property type="component" value="Chromosome 9"/>
</dbReference>
<feature type="region of interest" description="Disordered" evidence="1">
    <location>
        <begin position="58"/>
        <end position="83"/>
    </location>
</feature>
<keyword evidence="3" id="KW-1185">Reference proteome</keyword>
<reference evidence="2" key="2">
    <citation type="submission" date="2013-04" db="UniProtKB">
        <authorList>
            <consortium name="EnsemblPlants"/>
        </authorList>
    </citation>
    <scope>IDENTIFICATION</scope>
</reference>
<name>J3MVV4_ORYBR</name>
<evidence type="ECO:0000313" key="2">
    <source>
        <dbReference type="EnsemblPlants" id="OB09G11320.1"/>
    </source>
</evidence>
<sequence length="535" mass="60258">MSIIMSEGKSDSLPREIDVVVSQKFTIAVFVTEKRLVQRNISFQVNSIETLADKALFRSSSNRPSTPPGSSLGYPDSVQASHADSKKRRSVVCLPLGSWKKLSFGAVPPKEKFVAPPPTSDERMLRDLHKPQWSSPYKSHRQTTKGKQIEVMHFRESIKEIMNEEFGDEIWKAPAYIPSLARLKLFEVGRWDQYILPKIAERELRRFLDLHSASSAVGIKPLLSERQYEARTHNCISATYHQIMTRLSKSLCIQDSCKTRKMSQAKGKILFLLQDAILQSEIGFVTNSAKKKRPYSDHRARISTSVCGHRDNTISGSSSAFLLPTSHKRTCDVGISAVMYMRIVTSLMVLIQFHNVLYGGGNLSNLPRAILAPTNEIASAIISHMVSQLTTEEMPYYSFDSIDDDTSNRATLDALYPTEFLNTIQMSALLDNHSRLKARIIRFLASSPWRRIGDEELPYNGRRQGASTSPTSTPRCSPPPQLSPEDRTSLVNALKGKLQSLAGQHTDMPEVLSPNVRKRVEYFREIQVDMDFPCH</sequence>
<organism evidence="2">
    <name type="scientific">Oryza brachyantha</name>
    <name type="common">malo sina</name>
    <dbReference type="NCBI Taxonomy" id="4533"/>
    <lineage>
        <taxon>Eukaryota</taxon>
        <taxon>Viridiplantae</taxon>
        <taxon>Streptophyta</taxon>
        <taxon>Embryophyta</taxon>
        <taxon>Tracheophyta</taxon>
        <taxon>Spermatophyta</taxon>
        <taxon>Magnoliopsida</taxon>
        <taxon>Liliopsida</taxon>
        <taxon>Poales</taxon>
        <taxon>Poaceae</taxon>
        <taxon>BOP clade</taxon>
        <taxon>Oryzoideae</taxon>
        <taxon>Oryzeae</taxon>
        <taxon>Oryzinae</taxon>
        <taxon>Oryza</taxon>
    </lineage>
</organism>
<accession>J3MVV4</accession>